<keyword evidence="3" id="KW-1185">Reference proteome</keyword>
<dbReference type="Gene3D" id="2.60.40.1120">
    <property type="entry name" value="Carboxypeptidase-like, regulatory domain"/>
    <property type="match status" value="1"/>
</dbReference>
<name>A0ABT5FGA6_9GAMM</name>
<comment type="caution">
    <text evidence="2">The sequence shown here is derived from an EMBL/GenBank/DDBJ whole genome shotgun (WGS) entry which is preliminary data.</text>
</comment>
<dbReference type="RefSeq" id="WP_272181358.1">
    <property type="nucleotide sequence ID" value="NZ_JAQOMS010000002.1"/>
</dbReference>
<dbReference type="EMBL" id="JAQOMS010000002">
    <property type="protein sequence ID" value="MDC2890057.1"/>
    <property type="molecule type" value="Genomic_DNA"/>
</dbReference>
<sequence>MNKFFVASIAAILIAPAYSAHDISGKIVDQSGNPIANVKIEFHGSNLTIYSDKQGQFSVSESIDHVDEIHISARGYNHLSFKLEDQTDKTLSSIFLDQTIVLTPAIIEHIDVYATPLHGSTLESATPITVLSDSDLKTNTAQH</sequence>
<reference evidence="2 3" key="1">
    <citation type="submission" date="2023-01" db="EMBL/GenBank/DDBJ databases">
        <title>Psychrosphaera sp. nov., isolated from marine algae.</title>
        <authorList>
            <person name="Bayburt H."/>
            <person name="Choi B.J."/>
            <person name="Kim J.M."/>
            <person name="Choi D.G."/>
            <person name="Jeon C.O."/>
        </authorList>
    </citation>
    <scope>NUCLEOTIDE SEQUENCE [LARGE SCALE GENOMIC DNA]</scope>
    <source>
        <strain evidence="2 3">G1-22</strain>
    </source>
</reference>
<dbReference type="SUPFAM" id="SSF49464">
    <property type="entry name" value="Carboxypeptidase regulatory domain-like"/>
    <property type="match status" value="1"/>
</dbReference>
<dbReference type="Proteomes" id="UP001528411">
    <property type="component" value="Unassembled WGS sequence"/>
</dbReference>
<proteinExistence type="predicted"/>
<feature type="signal peptide" evidence="1">
    <location>
        <begin position="1"/>
        <end position="20"/>
    </location>
</feature>
<protein>
    <submittedName>
        <fullName evidence="2">Carboxypeptidase-like regulatory domain-containing protein</fullName>
    </submittedName>
</protein>
<dbReference type="InterPro" id="IPR008969">
    <property type="entry name" value="CarboxyPept-like_regulatory"/>
</dbReference>
<dbReference type="Pfam" id="PF13715">
    <property type="entry name" value="CarbopepD_reg_2"/>
    <property type="match status" value="1"/>
</dbReference>
<evidence type="ECO:0000256" key="1">
    <source>
        <dbReference type="SAM" id="SignalP"/>
    </source>
</evidence>
<feature type="chain" id="PRO_5047452046" evidence="1">
    <location>
        <begin position="21"/>
        <end position="143"/>
    </location>
</feature>
<accession>A0ABT5FGA6</accession>
<evidence type="ECO:0000313" key="3">
    <source>
        <dbReference type="Proteomes" id="UP001528411"/>
    </source>
</evidence>
<keyword evidence="1" id="KW-0732">Signal</keyword>
<gene>
    <name evidence="2" type="ORF">PN838_16365</name>
</gene>
<evidence type="ECO:0000313" key="2">
    <source>
        <dbReference type="EMBL" id="MDC2890057.1"/>
    </source>
</evidence>
<organism evidence="2 3">
    <name type="scientific">Psychrosphaera algicola</name>
    <dbReference type="NCBI Taxonomy" id="3023714"/>
    <lineage>
        <taxon>Bacteria</taxon>
        <taxon>Pseudomonadati</taxon>
        <taxon>Pseudomonadota</taxon>
        <taxon>Gammaproteobacteria</taxon>
        <taxon>Alteromonadales</taxon>
        <taxon>Pseudoalteromonadaceae</taxon>
        <taxon>Psychrosphaera</taxon>
    </lineage>
</organism>